<gene>
    <name evidence="3" type="ORF">BESB_061200</name>
</gene>
<feature type="compositionally biased region" description="Basic and acidic residues" evidence="2">
    <location>
        <begin position="1933"/>
        <end position="1943"/>
    </location>
</feature>
<feature type="compositionally biased region" description="Basic and acidic residues" evidence="2">
    <location>
        <begin position="1102"/>
        <end position="1112"/>
    </location>
</feature>
<feature type="compositionally biased region" description="Basic and acidic residues" evidence="2">
    <location>
        <begin position="1535"/>
        <end position="1546"/>
    </location>
</feature>
<feature type="region of interest" description="Disordered" evidence="2">
    <location>
        <begin position="2865"/>
        <end position="2885"/>
    </location>
</feature>
<feature type="compositionally biased region" description="Low complexity" evidence="2">
    <location>
        <begin position="2549"/>
        <end position="2566"/>
    </location>
</feature>
<name>A0A2A9MHW0_BESBE</name>
<accession>A0A2A9MHW0</accession>
<feature type="region of interest" description="Disordered" evidence="2">
    <location>
        <begin position="2249"/>
        <end position="2285"/>
    </location>
</feature>
<feature type="compositionally biased region" description="Basic and acidic residues" evidence="2">
    <location>
        <begin position="2139"/>
        <end position="2157"/>
    </location>
</feature>
<feature type="region of interest" description="Disordered" evidence="2">
    <location>
        <begin position="528"/>
        <end position="587"/>
    </location>
</feature>
<feature type="region of interest" description="Disordered" evidence="2">
    <location>
        <begin position="1043"/>
        <end position="1319"/>
    </location>
</feature>
<feature type="region of interest" description="Disordered" evidence="2">
    <location>
        <begin position="194"/>
        <end position="249"/>
    </location>
</feature>
<protein>
    <submittedName>
        <fullName evidence="3">Uncharacterized protein</fullName>
    </submittedName>
</protein>
<feature type="region of interest" description="Disordered" evidence="2">
    <location>
        <begin position="1735"/>
        <end position="2231"/>
    </location>
</feature>
<feature type="region of interest" description="Disordered" evidence="2">
    <location>
        <begin position="466"/>
        <end position="507"/>
    </location>
</feature>
<feature type="compositionally biased region" description="Basic and acidic residues" evidence="2">
    <location>
        <begin position="1634"/>
        <end position="1662"/>
    </location>
</feature>
<feature type="compositionally biased region" description="Low complexity" evidence="2">
    <location>
        <begin position="107"/>
        <end position="117"/>
    </location>
</feature>
<feature type="region of interest" description="Disordered" evidence="2">
    <location>
        <begin position="87"/>
        <end position="117"/>
    </location>
</feature>
<feature type="region of interest" description="Disordered" evidence="2">
    <location>
        <begin position="31"/>
        <end position="54"/>
    </location>
</feature>
<feature type="compositionally biased region" description="Basic and acidic residues" evidence="2">
    <location>
        <begin position="2581"/>
        <end position="2591"/>
    </location>
</feature>
<feature type="compositionally biased region" description="Basic and acidic residues" evidence="2">
    <location>
        <begin position="2510"/>
        <end position="2529"/>
    </location>
</feature>
<feature type="compositionally biased region" description="Low complexity" evidence="2">
    <location>
        <begin position="1215"/>
        <end position="1229"/>
    </location>
</feature>
<feature type="region of interest" description="Disordered" evidence="2">
    <location>
        <begin position="359"/>
        <end position="378"/>
    </location>
</feature>
<dbReference type="Proteomes" id="UP000224006">
    <property type="component" value="Chromosome V"/>
</dbReference>
<sequence length="2933" mass="312623">MASPGGPTLLTTACRRIPSATLSDSLSVSASLGQSDGAARPAGTRASQRAARTPLLLTEPAKGAPAEAPMSPTAALRHSVHMPLEVSSPGRHFFHSSSGPAPETANGPPLSGSPLASPQGLVAIRVDRPGPSSHDGQKTPRLRASLGLPRIVAGASTSLVDSLSFSSSLCSTVPPASPTLAELPLFQRLLAETEEEHRKRRQQKQLAHGQDSKHGPVIQSRGGAGAEPLQTHAAASAGSSDPGTSGADTSASLRTLIWSAAEKVSLSPASLRALDSLDDDALSSASNPQEDSSLSSDRTSFWSSLCHPPRPFSQGSTTGSSAGASATEVGGKSRGGLAAKLPEKDRCCSVRIQIRPATSGSRDAYSRGSPDASHWEENAEASRSYRSAASRSRFAAGAREVRLTLGSSLGLGVRGKRDGEFSETSFHVDSEPMDEARPRLAHRVYTHRKRVEEWASHEEARLLLEQTSASLSQSSSPRRPVPGAGNRSSSASSLASPRPELENGNCDFFPGGETAAWSRRGNASSHYYSRGALTPQGAGSSPFLGQAQPGGRAPEAGRGPGEEPDLRASPTVSGLWRGASSDFQDSSSCRLRLSGDAIRGRASLSPSQRLAVSSPFNQDREFAAEMLLRISRLSGDGAASQGRLSASYPRDQVGRFEDEPMLCGGMLSPQAKEDAPPGNEGRDGDAPLSVSALCSSDPFSASLSRLGGTGAHLRASSCVDLPCSRALSALDSHLDNWSSFQDVPQSRGLESAARAARSRTAAPLPPRSAAPSVGRMGESGDCAAIRDSHLDAWASIQVHPRATREALPSPSHQRPSAQLRRGPSPSSAVASLKSLPAPEVEASPPSTPGSAHRPPREASSPSQDDRLAAAGRAAWQGSARVSFSGLQRAEQVPRAVPQQTLSGGVGGLGASAQELASAAPAGFSGRNAFPGAAEDGAAAGAGVPGAPEPSTEAPASESKQAFLVLSSGYQPAEKIFLLPRQLEELRLEQKAIQQRQELRRAQQARQAQKILEIERQQLALKALMSRVRQTIAAAEETRPPGVLQATRDAGQAESGELEQPRESRGICDSCGLRRRKRGAESEASASREPRQAFALVEQMDSEESRGVTKLKQEAAPAALSGGSVGGRGATAEKGEHGRSPTHDKLLTRQQKLDSISHTRREEDAEGRGEKQAWMQGERLESRKEGTAGQAKGAQISAAACTWAQSRASHTGLAEASSSVVSAPSVGRASTSSPAPSIFQLGPGPLPASPPPSPRGERRHSRREGGRPETCGRASGGLGVESDRRAVHLDPRARTQVDSTPDLCREASSDLPREPLSARRGGCAAGAGRFRPLGSLGFSSLRSSAPSAGGGVAAGLAGPVALSSASAEKAASEHAALVALTTHLLASSLSQGSPPSSLASSLSPLAFSLLSSMRPAAPQQLSALLQPLLWGQQSLRAAQAEENRLAAVGAEVSGEESEKQERGSARAHPDQGRRQRLRGASADAAASFALLSSLASASAAPAAFDARALDALWSGPSLCGDRFASRALPTTQKGRGAHEGTGHEEGPAARVDFAQTRTWEGDATDDGERREPCWDGQQPLTLSALGLSTSPKSSPRRRAKEREKRLLEAPRRRPEETRRRPGSAERRQPAGGVEGRAEKRRGDGAADSEARGTEGEACRETAKSTRAMRSPPLLEVLVECLKASAKRAASRAGSGLEGTAASSRVGRGGKHLGAEGDALAQLLPLVLLLGEEALRAEAEEVEDREGRAKDRRERERLEESRLRLASTLRESSAQPESSSRCRGAEVPTRRRRAGSAKASQGEALLGETEGRSSRRRERRRRDGESPGGSPASPRRRQAQARPCPGRECHESAAESRDAAVSQAENLRSEERFTHSRREAAEARAAAREGEPLGAKREEAARKPRQGGGVEALDGDRSEWGEREERRPVTKRRAERLAEEPRAKELAVPAESATGPRELTAQRGGREASQERRRAEGGETKRHEEGLRATRWGDRADLLVLPEEDRRVRRARDLAALSSSAEDRDAWPRAEDEELAFSKTQRRARSATRSERRKGRARSRQKHPSPVPGDSRVEGNAPEWTVPAVRTLERASRKQRAASRAPRASVRRESAKNRPQLSPSEREAEETSVAFGPLRFSRSWSVEEAHPRSPRGELARHLIPDQPVESVAQAEKKMTERLRAPSPGSPLRGGLRFSAAEASEPAPPARGVSTARTRSGCAKKSKQKEGRVGTDEDKRALLTLLESIQLFVDKETAKRSKKKEASARRARDRRAPSLDAKTKTGGMERLFASGRNAEATLSAFDSSETQETLHAWPRGEAAELSFLPRAARLREERLVVRDDAEAERQAKAPRRLKSSQLYGHEDELWPRSLSRSTADLFAADRARESRRKFISGARDAALEDSFFAQGGKVRSLLVETSEEDAALDRDAQVEAVRGAHAPGESAAAKAAAWVREDWTESERRVEDFLRAHVRQRAAERPAFLPVKSRGGGLFDELQPLAGGAGFFVAEKNSPAKVRESREAQEGSRLSLEKKAHAAALSSSRVAREARERSPSRGAAGARAGSASARQSGKGSGGDRLKSHRLRKQEAVESREGRSLQFDAVADENFEFGGEALFPPGSRSSAADRRNSAGGVSVYFTPLSTSAASFPRPTARGAISGAQTLRLRSKKSPRLVAGAAESARASPVEYRVDTRERLNDQKRESLAEADNRFLQQSRRLPSAIQPPSLATSVAALGQSQSDAAAVQRCLSYLRRLEAASRKYLVRAQQSPPESSSEGVPSPSAGRRSAKASTDKEGAKRDVSRPRRSGRETRGGEALAAHSLFNDEAKASRDKTQSGRKAESPSEDRSWSFEEARVFASEAKASKFRGLDKEWGMDKGGRPRSAGGDELKHFGFDRIYDDEGRRKSDSDADAEMKFQLSSSSWSFPYVGLQSRAHAEGD</sequence>
<feature type="compositionally biased region" description="Basic and acidic residues" evidence="2">
    <location>
        <begin position="1455"/>
        <end position="1472"/>
    </location>
</feature>
<dbReference type="GeneID" id="40311048"/>
<evidence type="ECO:0000313" key="4">
    <source>
        <dbReference type="Proteomes" id="UP000224006"/>
    </source>
</evidence>
<feature type="compositionally biased region" description="Polar residues" evidence="2">
    <location>
        <begin position="237"/>
        <end position="249"/>
    </location>
</feature>
<feature type="compositionally biased region" description="Basic and acidic residues" evidence="2">
    <location>
        <begin position="1302"/>
        <end position="1316"/>
    </location>
</feature>
<dbReference type="EMBL" id="NWUJ01000005">
    <property type="protein sequence ID" value="PFH35233.1"/>
    <property type="molecule type" value="Genomic_DNA"/>
</dbReference>
<feature type="compositionally biased region" description="Basic and acidic residues" evidence="2">
    <location>
        <begin position="2539"/>
        <end position="2548"/>
    </location>
</feature>
<dbReference type="OrthoDB" id="10363504at2759"/>
<feature type="region of interest" description="Disordered" evidence="2">
    <location>
        <begin position="741"/>
        <end position="780"/>
    </location>
</feature>
<feature type="compositionally biased region" description="Polar residues" evidence="2">
    <location>
        <begin position="287"/>
        <end position="303"/>
    </location>
</feature>
<feature type="compositionally biased region" description="Basic and acidic residues" evidence="2">
    <location>
        <begin position="1130"/>
        <end position="1170"/>
    </location>
</feature>
<feature type="compositionally biased region" description="Basic and acidic residues" evidence="2">
    <location>
        <begin position="1599"/>
        <end position="1627"/>
    </location>
</feature>
<feature type="compositionally biased region" description="Basic and acidic residues" evidence="2">
    <location>
        <begin position="2249"/>
        <end position="2276"/>
    </location>
</feature>
<feature type="compositionally biased region" description="Basic and acidic residues" evidence="2">
    <location>
        <begin position="2785"/>
        <end position="2807"/>
    </location>
</feature>
<feature type="region of interest" description="Disordered" evidence="2">
    <location>
        <begin position="2507"/>
        <end position="2593"/>
    </location>
</feature>
<feature type="compositionally biased region" description="Low complexity" evidence="2">
    <location>
        <begin position="545"/>
        <end position="557"/>
    </location>
</feature>
<feature type="compositionally biased region" description="Basic and acidic residues" evidence="2">
    <location>
        <begin position="2817"/>
        <end position="2845"/>
    </location>
</feature>
<comment type="caution">
    <text evidence="3">The sequence shown here is derived from an EMBL/GenBank/DDBJ whole genome shotgun (WGS) entry which is preliminary data.</text>
</comment>
<feature type="compositionally biased region" description="Basic and acidic residues" evidence="2">
    <location>
        <begin position="2168"/>
        <end position="2177"/>
    </location>
</feature>
<feature type="compositionally biased region" description="Low complexity" evidence="2">
    <location>
        <begin position="466"/>
        <end position="476"/>
    </location>
</feature>
<feature type="region of interest" description="Disordered" evidence="2">
    <location>
        <begin position="1686"/>
        <end position="1711"/>
    </location>
</feature>
<feature type="region of interest" description="Disordered" evidence="2">
    <location>
        <begin position="667"/>
        <end position="689"/>
    </location>
</feature>
<feature type="region of interest" description="Disordered" evidence="2">
    <location>
        <begin position="280"/>
        <end position="340"/>
    </location>
</feature>
<feature type="compositionally biased region" description="Basic and acidic residues" evidence="2">
    <location>
        <begin position="1962"/>
        <end position="2011"/>
    </location>
</feature>
<reference evidence="3 4" key="1">
    <citation type="submission" date="2017-09" db="EMBL/GenBank/DDBJ databases">
        <title>Genome sequencing of Besnoitia besnoiti strain Bb-Ger1.</title>
        <authorList>
            <person name="Schares G."/>
            <person name="Venepally P."/>
            <person name="Lorenzi H.A."/>
        </authorList>
    </citation>
    <scope>NUCLEOTIDE SEQUENCE [LARGE SCALE GENOMIC DNA]</scope>
    <source>
        <strain evidence="3 4">Bb-Ger1</strain>
    </source>
</reference>
<feature type="compositionally biased region" description="Low complexity" evidence="2">
    <location>
        <begin position="751"/>
        <end position="762"/>
    </location>
</feature>
<dbReference type="KEGG" id="bbes:BESB_061200"/>
<keyword evidence="4" id="KW-1185">Reference proteome</keyword>
<dbReference type="VEuPathDB" id="ToxoDB:BESB_061200"/>
<organism evidence="3 4">
    <name type="scientific">Besnoitia besnoiti</name>
    <name type="common">Apicomplexan protozoan</name>
    <dbReference type="NCBI Taxonomy" id="94643"/>
    <lineage>
        <taxon>Eukaryota</taxon>
        <taxon>Sar</taxon>
        <taxon>Alveolata</taxon>
        <taxon>Apicomplexa</taxon>
        <taxon>Conoidasida</taxon>
        <taxon>Coccidia</taxon>
        <taxon>Eucoccidiorida</taxon>
        <taxon>Eimeriorina</taxon>
        <taxon>Sarcocystidae</taxon>
        <taxon>Besnoitia</taxon>
    </lineage>
</organism>
<feature type="compositionally biased region" description="Basic and acidic residues" evidence="2">
    <location>
        <begin position="1912"/>
        <end position="1926"/>
    </location>
</feature>
<feature type="coiled-coil region" evidence="1">
    <location>
        <begin position="984"/>
        <end position="1021"/>
    </location>
</feature>
<proteinExistence type="predicted"/>
<feature type="compositionally biased region" description="Basic and acidic residues" evidence="2">
    <location>
        <begin position="1843"/>
        <end position="1856"/>
    </location>
</feature>
<feature type="compositionally biased region" description="Basic and acidic residues" evidence="2">
    <location>
        <begin position="2221"/>
        <end position="2231"/>
    </location>
</feature>
<feature type="compositionally biased region" description="Basic and acidic residues" evidence="2">
    <location>
        <begin position="2019"/>
        <end position="2028"/>
    </location>
</feature>
<feature type="region of interest" description="Disordered" evidence="2">
    <location>
        <begin position="935"/>
        <end position="958"/>
    </location>
</feature>
<evidence type="ECO:0000256" key="2">
    <source>
        <dbReference type="SAM" id="MobiDB-lite"/>
    </source>
</evidence>
<feature type="compositionally biased region" description="Polar residues" evidence="2">
    <location>
        <begin position="1577"/>
        <end position="1588"/>
    </location>
</feature>
<feature type="compositionally biased region" description="Low complexity" evidence="2">
    <location>
        <begin position="1762"/>
        <end position="1771"/>
    </location>
</feature>
<evidence type="ECO:0000256" key="1">
    <source>
        <dbReference type="SAM" id="Coils"/>
    </source>
</evidence>
<feature type="compositionally biased region" description="Low complexity" evidence="2">
    <location>
        <begin position="2760"/>
        <end position="2778"/>
    </location>
</feature>
<feature type="compositionally biased region" description="Basic and acidic residues" evidence="2">
    <location>
        <begin position="671"/>
        <end position="685"/>
    </location>
</feature>
<feature type="compositionally biased region" description="Pro residues" evidence="2">
    <location>
        <begin position="1243"/>
        <end position="1253"/>
    </location>
</feature>
<feature type="region of interest" description="Disordered" evidence="2">
    <location>
        <begin position="1447"/>
        <end position="1478"/>
    </location>
</feature>
<evidence type="ECO:0000313" key="3">
    <source>
        <dbReference type="EMBL" id="PFH35233.1"/>
    </source>
</evidence>
<feature type="compositionally biased region" description="Basic and acidic residues" evidence="2">
    <location>
        <begin position="1280"/>
        <end position="1294"/>
    </location>
</feature>
<feature type="region of interest" description="Disordered" evidence="2">
    <location>
        <begin position="1528"/>
        <end position="1670"/>
    </location>
</feature>
<dbReference type="RefSeq" id="XP_029219242.1">
    <property type="nucleotide sequence ID" value="XM_029364534.1"/>
</dbReference>
<feature type="region of interest" description="Disordered" evidence="2">
    <location>
        <begin position="801"/>
        <end position="873"/>
    </location>
</feature>
<feature type="compositionally biased region" description="Low complexity" evidence="2">
    <location>
        <begin position="935"/>
        <end position="949"/>
    </location>
</feature>
<feature type="region of interest" description="Disordered" evidence="2">
    <location>
        <begin position="2757"/>
        <end position="2845"/>
    </location>
</feature>
<feature type="compositionally biased region" description="Basic and acidic residues" evidence="2">
    <location>
        <begin position="1865"/>
        <end position="1900"/>
    </location>
</feature>
<keyword evidence="1" id="KW-0175">Coiled coil</keyword>
<feature type="compositionally biased region" description="Low complexity" evidence="2">
    <location>
        <begin position="315"/>
        <end position="327"/>
    </location>
</feature>
<feature type="compositionally biased region" description="Basic and acidic residues" evidence="2">
    <location>
        <begin position="1735"/>
        <end position="1761"/>
    </location>
</feature>
<feature type="compositionally biased region" description="Basic residues" evidence="2">
    <location>
        <begin position="2038"/>
        <end position="2061"/>
    </location>
</feature>